<evidence type="ECO:0000313" key="3">
    <source>
        <dbReference type="EMBL" id="ACO67135.1"/>
    </source>
</evidence>
<dbReference type="GO" id="GO:0030687">
    <property type="term" value="C:preribosome, large subunit precursor"/>
    <property type="evidence" value="ECO:0007669"/>
    <property type="project" value="TreeGrafter"/>
</dbReference>
<dbReference type="OrthoDB" id="19329at2759"/>
<feature type="non-terminal residue" evidence="3">
    <location>
        <position position="120"/>
    </location>
</feature>
<feature type="region of interest" description="Disordered" evidence="1">
    <location>
        <begin position="1"/>
        <end position="34"/>
    </location>
</feature>
<reference evidence="3 4" key="1">
    <citation type="journal article" date="2009" name="Science">
        <title>Green evolution and dynamic adaptations revealed by genomes of the marine picoeukaryotes Micromonas.</title>
        <authorList>
            <person name="Worden A.Z."/>
            <person name="Lee J.H."/>
            <person name="Mock T."/>
            <person name="Rouze P."/>
            <person name="Simmons M.P."/>
            <person name="Aerts A.L."/>
            <person name="Allen A.E."/>
            <person name="Cuvelier M.L."/>
            <person name="Derelle E."/>
            <person name="Everett M.V."/>
            <person name="Foulon E."/>
            <person name="Grimwood J."/>
            <person name="Gundlach H."/>
            <person name="Henrissat B."/>
            <person name="Napoli C."/>
            <person name="McDonald S.M."/>
            <person name="Parker M.S."/>
            <person name="Rombauts S."/>
            <person name="Salamov A."/>
            <person name="Von Dassow P."/>
            <person name="Badger J.H."/>
            <person name="Coutinho P.M."/>
            <person name="Demir E."/>
            <person name="Dubchak I."/>
            <person name="Gentemann C."/>
            <person name="Eikrem W."/>
            <person name="Gready J.E."/>
            <person name="John U."/>
            <person name="Lanier W."/>
            <person name="Lindquist E.A."/>
            <person name="Lucas S."/>
            <person name="Mayer K.F."/>
            <person name="Moreau H."/>
            <person name="Not F."/>
            <person name="Otillar R."/>
            <person name="Panaud O."/>
            <person name="Pangilinan J."/>
            <person name="Paulsen I."/>
            <person name="Piegu B."/>
            <person name="Poliakov A."/>
            <person name="Robbens S."/>
            <person name="Schmutz J."/>
            <person name="Toulza E."/>
            <person name="Wyss T."/>
            <person name="Zelensky A."/>
            <person name="Zhou K."/>
            <person name="Armbrust E.V."/>
            <person name="Bhattacharya D."/>
            <person name="Goodenough U.W."/>
            <person name="Van de Peer Y."/>
            <person name="Grigoriev I.V."/>
        </authorList>
    </citation>
    <scope>NUCLEOTIDE SEQUENCE [LARGE SCALE GENOMIC DNA]</scope>
    <source>
        <strain evidence="4">RCC299 / NOUM17</strain>
    </source>
</reference>
<dbReference type="InterPro" id="IPR040025">
    <property type="entry name" value="Znf622/Rei1/Reh1"/>
</dbReference>
<keyword evidence="4" id="KW-1185">Reference proteome</keyword>
<dbReference type="KEGG" id="mis:MICPUN_73449"/>
<name>C1EGJ5_MICCC</name>
<dbReference type="RefSeq" id="XP_002505877.1">
    <property type="nucleotide sequence ID" value="XM_002505831.1"/>
</dbReference>
<organism evidence="3 4">
    <name type="scientific">Micromonas commoda (strain RCC299 / NOUM17 / CCMP2709)</name>
    <name type="common">Picoplanktonic green alga</name>
    <dbReference type="NCBI Taxonomy" id="296587"/>
    <lineage>
        <taxon>Eukaryota</taxon>
        <taxon>Viridiplantae</taxon>
        <taxon>Chlorophyta</taxon>
        <taxon>Mamiellophyceae</taxon>
        <taxon>Mamiellales</taxon>
        <taxon>Mamiellaceae</taxon>
        <taxon>Micromonas</taxon>
    </lineage>
</organism>
<dbReference type="GO" id="GO:0042273">
    <property type="term" value="P:ribosomal large subunit biogenesis"/>
    <property type="evidence" value="ECO:0007669"/>
    <property type="project" value="TreeGrafter"/>
</dbReference>
<sequence length="120" mass="13907">DGEEALENDSEHDSEWETDDDDENAPFEPRPCESLFDGAELDTVHDNVEYMRRTHGFVFPYRGNLKDPEGIIGYLQRKIYRGRQCVFCGRKFGSLEGVRGHMRDKGHAKIRFEPPEVFKA</sequence>
<dbReference type="Pfam" id="PF12756">
    <property type="entry name" value="zf-C2H2_2"/>
    <property type="match status" value="1"/>
</dbReference>
<proteinExistence type="predicted"/>
<evidence type="ECO:0000259" key="2">
    <source>
        <dbReference type="PROSITE" id="PS00028"/>
    </source>
</evidence>
<gene>
    <name evidence="3" type="ORF">MICPUN_73449</name>
</gene>
<dbReference type="PANTHER" id="PTHR13182:SF8">
    <property type="entry name" value="CYTOPLASMIC 60S SUBUNIT BIOGENESIS FACTOR ZNF622"/>
    <property type="match status" value="1"/>
</dbReference>
<dbReference type="PANTHER" id="PTHR13182">
    <property type="entry name" value="ZINC FINGER PROTEIN 622"/>
    <property type="match status" value="1"/>
</dbReference>
<dbReference type="Proteomes" id="UP000002009">
    <property type="component" value="Chromosome 14"/>
</dbReference>
<feature type="domain" description="C2H2-type" evidence="2">
    <location>
        <begin position="85"/>
        <end position="107"/>
    </location>
</feature>
<dbReference type="GeneID" id="8249011"/>
<dbReference type="SUPFAM" id="SSF57667">
    <property type="entry name" value="beta-beta-alpha zinc fingers"/>
    <property type="match status" value="1"/>
</dbReference>
<dbReference type="EMBL" id="CP001332">
    <property type="protein sequence ID" value="ACO67135.1"/>
    <property type="molecule type" value="Genomic_DNA"/>
</dbReference>
<accession>C1EGJ5</accession>
<evidence type="ECO:0000256" key="1">
    <source>
        <dbReference type="SAM" id="MobiDB-lite"/>
    </source>
</evidence>
<evidence type="ECO:0000313" key="4">
    <source>
        <dbReference type="Proteomes" id="UP000002009"/>
    </source>
</evidence>
<dbReference type="PROSITE" id="PS00028">
    <property type="entry name" value="ZINC_FINGER_C2H2_1"/>
    <property type="match status" value="1"/>
</dbReference>
<dbReference type="InterPro" id="IPR013087">
    <property type="entry name" value="Znf_C2H2_type"/>
</dbReference>
<dbReference type="AlphaFoldDB" id="C1EGJ5"/>
<dbReference type="InParanoid" id="C1EGJ5"/>
<dbReference type="InterPro" id="IPR041661">
    <property type="entry name" value="ZN622/Rei1/Reh1_Znf-C2H2"/>
</dbReference>
<feature type="compositionally biased region" description="Acidic residues" evidence="1">
    <location>
        <begin position="16"/>
        <end position="25"/>
    </location>
</feature>
<dbReference type="InterPro" id="IPR036236">
    <property type="entry name" value="Znf_C2H2_sf"/>
</dbReference>
<dbReference type="STRING" id="296587.C1EGJ5"/>
<feature type="non-terminal residue" evidence="3">
    <location>
        <position position="1"/>
    </location>
</feature>
<protein>
    <recommendedName>
        <fullName evidence="2">C2H2-type domain-containing protein</fullName>
    </recommendedName>
</protein>
<dbReference type="eggNOG" id="KOG2785">
    <property type="taxonomic scope" value="Eukaryota"/>
</dbReference>